<dbReference type="Pfam" id="PF13638">
    <property type="entry name" value="PIN_4"/>
    <property type="match status" value="1"/>
</dbReference>
<dbReference type="PANTHER" id="PTHR30473:SF2">
    <property type="entry name" value="PIN DOMAIN-CONTAINING PROTEIN"/>
    <property type="match status" value="1"/>
</dbReference>
<dbReference type="InterPro" id="IPR003714">
    <property type="entry name" value="PhoH"/>
</dbReference>
<dbReference type="Gene3D" id="3.40.50.300">
    <property type="entry name" value="P-loop containing nucleotide triphosphate hydrolases"/>
    <property type="match status" value="1"/>
</dbReference>
<dbReference type="Pfam" id="PF02562">
    <property type="entry name" value="PhoH"/>
    <property type="match status" value="1"/>
</dbReference>
<dbReference type="SMART" id="SM00670">
    <property type="entry name" value="PINc"/>
    <property type="match status" value="1"/>
</dbReference>
<dbReference type="CDD" id="cd09883">
    <property type="entry name" value="PIN_VapC_PhoHL-ATPase"/>
    <property type="match status" value="1"/>
</dbReference>
<dbReference type="STRING" id="573061.Clocel_3175"/>
<dbReference type="InterPro" id="IPR029060">
    <property type="entry name" value="PIN-like_dom_sf"/>
</dbReference>
<keyword evidence="1" id="KW-0547">Nucleotide-binding</keyword>
<feature type="domain" description="PIN" evidence="4">
    <location>
        <begin position="3"/>
        <end position="133"/>
    </location>
</feature>
<name>D9SUA6_CLOC7</name>
<evidence type="ECO:0000259" key="4">
    <source>
        <dbReference type="SMART" id="SM00670"/>
    </source>
</evidence>
<evidence type="ECO:0000256" key="2">
    <source>
        <dbReference type="ARBA" id="ARBA00022840"/>
    </source>
</evidence>
<dbReference type="GO" id="GO:0005524">
    <property type="term" value="F:ATP binding"/>
    <property type="evidence" value="ECO:0007669"/>
    <property type="project" value="UniProtKB-KW"/>
</dbReference>
<dbReference type="Proteomes" id="UP000002730">
    <property type="component" value="Chromosome"/>
</dbReference>
<keyword evidence="2" id="KW-0067">ATP-binding</keyword>
<accession>D9SUA6</accession>
<dbReference type="InterPro" id="IPR002716">
    <property type="entry name" value="PIN_dom"/>
</dbReference>
<sequence>MKKNYVIDTNVMIHDPNFYNNFEDNNIIIPIICLEELDNMKKESSIRGYNARTVLKNINKLKEACDGNLSTGIPLPSGGSLRIEINRLHNYKLPDSMYLEKNDNKIIAVTKSLSIDNPNMKTILVTKDIAVSIKANSLGIEVQDYKNDHVEVETLYKGVLTLFVPSDFIARIYNDEIIELDELKDFLRDENGDYLLIHPNQFVILKAIEDEKTSAITKCELDDISGKKFLKHKNVDNLKYKGFLIKPRNLEQKLTLNLLMDDDIPFVTISGRAGCGKTILAMCVALEKLEKGVYDKIVLVRPTSSAGEDIGYLPGTEDEKLKPWMGPFYDAIENILRLKGDERTAKEFIDGLKKSGLLEIKTFTYMRGRTISNAIVLYDEAQETTPHIAKLMLTRIGVNAKIIMTGDPSDNQIDNTHVNSKTNGLVYVIERCKESNLTAHVELQKVERSALAELMNRVL</sequence>
<dbReference type="PANTHER" id="PTHR30473">
    <property type="entry name" value="PROTEIN PHOH"/>
    <property type="match status" value="1"/>
</dbReference>
<protein>
    <submittedName>
        <fullName evidence="5">PhoH family protein</fullName>
    </submittedName>
</protein>
<proteinExistence type="inferred from homology"/>
<dbReference type="eggNOG" id="COG1875">
    <property type="taxonomic scope" value="Bacteria"/>
</dbReference>
<dbReference type="AlphaFoldDB" id="D9SUA6"/>
<dbReference type="SUPFAM" id="SSF88723">
    <property type="entry name" value="PIN domain-like"/>
    <property type="match status" value="1"/>
</dbReference>
<dbReference type="GO" id="GO:0005829">
    <property type="term" value="C:cytosol"/>
    <property type="evidence" value="ECO:0007669"/>
    <property type="project" value="TreeGrafter"/>
</dbReference>
<evidence type="ECO:0000313" key="5">
    <source>
        <dbReference type="EMBL" id="ADL52861.1"/>
    </source>
</evidence>
<organism evidence="5 6">
    <name type="scientific">Clostridium cellulovorans (strain ATCC 35296 / DSM 3052 / OCM 3 / 743B)</name>
    <dbReference type="NCBI Taxonomy" id="573061"/>
    <lineage>
        <taxon>Bacteria</taxon>
        <taxon>Bacillati</taxon>
        <taxon>Bacillota</taxon>
        <taxon>Clostridia</taxon>
        <taxon>Eubacteriales</taxon>
        <taxon>Clostridiaceae</taxon>
        <taxon>Clostridium</taxon>
    </lineage>
</organism>
<dbReference type="RefSeq" id="WP_010073245.1">
    <property type="nucleotide sequence ID" value="NC_014393.1"/>
</dbReference>
<evidence type="ECO:0000313" key="6">
    <source>
        <dbReference type="Proteomes" id="UP000002730"/>
    </source>
</evidence>
<evidence type="ECO:0000256" key="3">
    <source>
        <dbReference type="ARBA" id="ARBA00046345"/>
    </source>
</evidence>
<dbReference type="SUPFAM" id="SSF52540">
    <property type="entry name" value="P-loop containing nucleoside triphosphate hydrolases"/>
    <property type="match status" value="1"/>
</dbReference>
<keyword evidence="6" id="KW-1185">Reference proteome</keyword>
<dbReference type="InterPro" id="IPR027417">
    <property type="entry name" value="P-loop_NTPase"/>
</dbReference>
<reference evidence="5 6" key="1">
    <citation type="submission" date="2010-08" db="EMBL/GenBank/DDBJ databases">
        <title>Complete sequence of Clostridium cellulovorans 743B.</title>
        <authorList>
            <consortium name="US DOE Joint Genome Institute"/>
            <person name="Lucas S."/>
            <person name="Copeland A."/>
            <person name="Lapidus A."/>
            <person name="Cheng J.-F."/>
            <person name="Bruce D."/>
            <person name="Goodwin L."/>
            <person name="Pitluck S."/>
            <person name="Chertkov O."/>
            <person name="Detter J.C."/>
            <person name="Han C."/>
            <person name="Tapia R."/>
            <person name="Land M."/>
            <person name="Hauser L."/>
            <person name="Chang Y.-J."/>
            <person name="Jeffries C."/>
            <person name="Kyrpides N."/>
            <person name="Ivanova N."/>
            <person name="Mikhailova N."/>
            <person name="Hemme C.L."/>
            <person name="Woyke T."/>
        </authorList>
    </citation>
    <scope>NUCLEOTIDE SEQUENCE [LARGE SCALE GENOMIC DNA]</scope>
    <source>
        <strain evidence="6">ATCC 35296 / DSM 3052 / OCM 3 / 743B</strain>
    </source>
</reference>
<comment type="similarity">
    <text evidence="3">In the N-terminal section; belongs to the PINc/VapC protein family.</text>
</comment>
<dbReference type="OrthoDB" id="9773137at2"/>
<dbReference type="KEGG" id="ccb:Clocel_3175"/>
<gene>
    <name evidence="5" type="ordered locus">Clocel_3175</name>
</gene>
<evidence type="ECO:0000256" key="1">
    <source>
        <dbReference type="ARBA" id="ARBA00022741"/>
    </source>
</evidence>
<dbReference type="EMBL" id="CP002160">
    <property type="protein sequence ID" value="ADL52861.1"/>
    <property type="molecule type" value="Genomic_DNA"/>
</dbReference>
<dbReference type="Gene3D" id="3.40.50.1010">
    <property type="entry name" value="5'-nuclease"/>
    <property type="match status" value="1"/>
</dbReference>
<dbReference type="HOGENOM" id="CLU_022283_0_0_9"/>
<dbReference type="InterPro" id="IPR051451">
    <property type="entry name" value="PhoH2-like"/>
</dbReference>